<dbReference type="EMBL" id="LZIN01000001">
    <property type="protein sequence ID" value="OBG11110.1"/>
    <property type="molecule type" value="Genomic_DNA"/>
</dbReference>
<dbReference type="Proteomes" id="UP000093985">
    <property type="component" value="Unassembled WGS sequence"/>
</dbReference>
<feature type="domain" description="SnoaL-like" evidence="1">
    <location>
        <begin position="14"/>
        <end position="139"/>
    </location>
</feature>
<comment type="caution">
    <text evidence="2">The sequence shown here is derived from an EMBL/GenBank/DDBJ whole genome shotgun (WGS) entry which is preliminary data.</text>
</comment>
<name>A0A1A2DYB8_MYCSD</name>
<dbReference type="OrthoDB" id="8225471at2"/>
<dbReference type="AlphaFoldDB" id="A0A1A2DYB8"/>
<evidence type="ECO:0000313" key="3">
    <source>
        <dbReference type="Proteomes" id="UP000093985"/>
    </source>
</evidence>
<gene>
    <name evidence="2" type="ORF">A5771_00120</name>
</gene>
<organism evidence="2 3">
    <name type="scientific">Mycolicibacter sinensis (strain JDM601)</name>
    <name type="common">Mycobacterium sinense</name>
    <dbReference type="NCBI Taxonomy" id="875328"/>
    <lineage>
        <taxon>Bacteria</taxon>
        <taxon>Bacillati</taxon>
        <taxon>Actinomycetota</taxon>
        <taxon>Actinomycetes</taxon>
        <taxon>Mycobacteriales</taxon>
        <taxon>Mycobacteriaceae</taxon>
        <taxon>Mycolicibacter</taxon>
    </lineage>
</organism>
<dbReference type="Gene3D" id="3.10.450.50">
    <property type="match status" value="1"/>
</dbReference>
<dbReference type="RefSeq" id="WP_064853172.1">
    <property type="nucleotide sequence ID" value="NZ_LZIM01000098.1"/>
</dbReference>
<dbReference type="InterPro" id="IPR032710">
    <property type="entry name" value="NTF2-like_dom_sf"/>
</dbReference>
<reference evidence="3" key="1">
    <citation type="submission" date="2016-06" db="EMBL/GenBank/DDBJ databases">
        <authorList>
            <person name="Sutton G."/>
            <person name="Brinkac L."/>
            <person name="Sanka R."/>
            <person name="Adams M."/>
            <person name="Lau E."/>
            <person name="Mehaffy C."/>
            <person name="Tameris M."/>
            <person name="Hatherill M."/>
            <person name="Hanekom W."/>
            <person name="Mahomed H."/>
            <person name="Mcshane H."/>
        </authorList>
    </citation>
    <scope>NUCLEOTIDE SEQUENCE [LARGE SCALE GENOMIC DNA]</scope>
    <source>
        <strain evidence="3">852014-51077_SCH5608930-a</strain>
    </source>
</reference>
<protein>
    <recommendedName>
        <fullName evidence="1">SnoaL-like domain-containing protein</fullName>
    </recommendedName>
</protein>
<dbReference type="InterPro" id="IPR037401">
    <property type="entry name" value="SnoaL-like"/>
</dbReference>
<evidence type="ECO:0000259" key="1">
    <source>
        <dbReference type="Pfam" id="PF13577"/>
    </source>
</evidence>
<sequence>MNEQRLADLERRLQEIEDERAIERLIASYGPLVDAGDADAAAALWADDGVYDVENWLMQGHDDIAAMVRSAGHQELINRGCVHFLGPAVVTVHGEDAVAVCASTLLVKRDTGYQVARGGANYFHFRRDAETGQWQIVTRITRRLDGSAESRSLLVDGVRGRIRETPAPGGRTPRAGRS</sequence>
<dbReference type="Pfam" id="PF13577">
    <property type="entry name" value="SnoaL_4"/>
    <property type="match status" value="1"/>
</dbReference>
<accession>A0A1A2DYB8</accession>
<dbReference type="SUPFAM" id="SSF54427">
    <property type="entry name" value="NTF2-like"/>
    <property type="match status" value="1"/>
</dbReference>
<evidence type="ECO:0000313" key="2">
    <source>
        <dbReference type="EMBL" id="OBG11110.1"/>
    </source>
</evidence>
<proteinExistence type="predicted"/>